<accession>A0A2C6CBD2</accession>
<sequence length="211" mass="24603">MLNKNDEIKINKAIDGIIIEISERLPKEDKELEIAFEETEQITFGIVKNRINNLLLDLEFYLQTEALKKEIFSTSENQVLFYKKNLFKKVKEENKFDMTQKIKYKKGEELEKNLKEAGIIFATSGVVSIIIPSIVPVSIGLVIAGVLYYNAKKSSKIRKNKFNEIIKEYLKNLKISLQKWVESVDKYYENEINKLEDEIKNSKKELKDGEE</sequence>
<keyword evidence="1" id="KW-1133">Transmembrane helix</keyword>
<comment type="caution">
    <text evidence="2">The sequence shown here is derived from an EMBL/GenBank/DDBJ whole genome shotgun (WGS) entry which is preliminary data.</text>
</comment>
<dbReference type="AlphaFoldDB" id="A0A2C6CBD2"/>
<keyword evidence="1" id="KW-0472">Membrane</keyword>
<proteinExistence type="predicted"/>
<evidence type="ECO:0000313" key="2">
    <source>
        <dbReference type="EMBL" id="PHI13704.1"/>
    </source>
</evidence>
<evidence type="ECO:0000313" key="3">
    <source>
        <dbReference type="Proteomes" id="UP000221852"/>
    </source>
</evidence>
<reference evidence="2 3" key="1">
    <citation type="submission" date="2017-06" db="EMBL/GenBank/DDBJ databases">
        <title>Draft genome sequence of Fusobacterium nucleatum subsp. polymorphum KCOM 1330 (=ChDC F330).</title>
        <authorList>
            <person name="Kook J.-K."/>
            <person name="Park S.-N."/>
            <person name="Lim Y.K."/>
            <person name="Roh H."/>
        </authorList>
    </citation>
    <scope>NUCLEOTIDE SEQUENCE [LARGE SCALE GENOMIC DNA]</scope>
    <source>
        <strain evidence="3">KCOM 1330 (ChDC F330)</strain>
    </source>
</reference>
<evidence type="ECO:0000256" key="1">
    <source>
        <dbReference type="SAM" id="Phobius"/>
    </source>
</evidence>
<dbReference type="EMBL" id="NIRQ01000001">
    <property type="protein sequence ID" value="PHI13704.1"/>
    <property type="molecule type" value="Genomic_DNA"/>
</dbReference>
<organism evidence="2 3">
    <name type="scientific">Fusobacterium nucleatum subsp. polymorphum</name>
    <name type="common">Fusobacterium polymorphum</name>
    <dbReference type="NCBI Taxonomy" id="76857"/>
    <lineage>
        <taxon>Bacteria</taxon>
        <taxon>Fusobacteriati</taxon>
        <taxon>Fusobacteriota</taxon>
        <taxon>Fusobacteriia</taxon>
        <taxon>Fusobacteriales</taxon>
        <taxon>Fusobacteriaceae</taxon>
        <taxon>Fusobacterium</taxon>
    </lineage>
</organism>
<name>A0A2C6CBD2_FUSNP</name>
<feature type="transmembrane region" description="Helical" evidence="1">
    <location>
        <begin position="119"/>
        <end position="149"/>
    </location>
</feature>
<dbReference type="RefSeq" id="WP_098994777.1">
    <property type="nucleotide sequence ID" value="NZ_CP084159.1"/>
</dbReference>
<keyword evidence="1" id="KW-0812">Transmembrane</keyword>
<dbReference type="Proteomes" id="UP000221852">
    <property type="component" value="Unassembled WGS sequence"/>
</dbReference>
<protein>
    <submittedName>
        <fullName evidence="2">Uncharacterized protein</fullName>
    </submittedName>
</protein>
<gene>
    <name evidence="2" type="ORF">CBG59_08445</name>
</gene>